<dbReference type="RefSeq" id="WP_092363355.1">
    <property type="nucleotide sequence ID" value="NZ_FNBM01000001.1"/>
</dbReference>
<proteinExistence type="predicted"/>
<dbReference type="GO" id="GO:0022857">
    <property type="term" value="F:transmembrane transporter activity"/>
    <property type="evidence" value="ECO:0007669"/>
    <property type="project" value="InterPro"/>
</dbReference>
<feature type="domain" description="Major facilitator superfamily (MFS) profile" evidence="9">
    <location>
        <begin position="20"/>
        <end position="407"/>
    </location>
</feature>
<dbReference type="InterPro" id="IPR010290">
    <property type="entry name" value="TM_effector"/>
</dbReference>
<dbReference type="InterPro" id="IPR036259">
    <property type="entry name" value="MFS_trans_sf"/>
</dbReference>
<feature type="region of interest" description="Disordered" evidence="7">
    <location>
        <begin position="529"/>
        <end position="551"/>
    </location>
</feature>
<sequence>MESVTKQNPASPWSPLRNSVFRWLWLASIASNIGTWMHEVGAGWLMTSLSASPLAVAMVQVAAALPMFFLALPAGALADIVDKRRYLLTVQLWMATVAVLLAGLTLLGLMNVPLLLLLTLAMGIGTALMMPAWSALTPELVGKHELPAAVALSSLGMNVARAIGPAIAGVLVSLSGPWLTFALNAVSFFAVIAALYAWKRTPTASILPAERLFGAVRLGVRYARSAKPLQAVLVRTLAFFVGASAGMSLLPLLVRRELQGTAADFGILLGCVGAGAIAGAMFLPKLRERLRSDVIVAGASVAYAGVLFGLAFIREFALLIPVMLISGAAWIAVLSSLQVAAQTSVPSWVRARALAVYILVFFGCSALGGIVWGTLASEYSLTVALAGGGAMLLLGVLLSWRFGLPVTDAEDLAPSVHWPAPVLSADMDRERGPVMVTLEYDIPQQNAEAFSQAMLAVRAMRRRNGALSWGLLQDSENPNLWQEFFFDASWLEHLRHHGRVTVAEQRIEAHARQYQREGVAVRIRHLLGVPAPRGPHTPSSNTPHATTGVSP</sequence>
<name>A0A1G7G6A4_9GAMM</name>
<dbReference type="EMBL" id="FNBM01000001">
    <property type="protein sequence ID" value="SDE83652.1"/>
    <property type="molecule type" value="Genomic_DNA"/>
</dbReference>
<dbReference type="GO" id="GO:0005886">
    <property type="term" value="C:plasma membrane"/>
    <property type="evidence" value="ECO:0007669"/>
    <property type="project" value="UniProtKB-SubCell"/>
</dbReference>
<evidence type="ECO:0000256" key="5">
    <source>
        <dbReference type="ARBA" id="ARBA00022989"/>
    </source>
</evidence>
<protein>
    <submittedName>
        <fullName evidence="10">Predicted arabinose efflux permease, MFS family</fullName>
    </submittedName>
</protein>
<feature type="transmembrane region" description="Helical" evidence="8">
    <location>
        <begin position="295"/>
        <end position="313"/>
    </location>
</feature>
<dbReference type="PROSITE" id="PS50850">
    <property type="entry name" value="MFS"/>
    <property type="match status" value="1"/>
</dbReference>
<feature type="transmembrane region" description="Helical" evidence="8">
    <location>
        <begin position="178"/>
        <end position="198"/>
    </location>
</feature>
<feature type="transmembrane region" description="Helical" evidence="8">
    <location>
        <begin position="20"/>
        <end position="37"/>
    </location>
</feature>
<dbReference type="OrthoDB" id="9775268at2"/>
<dbReference type="AlphaFoldDB" id="A0A1G7G6A4"/>
<dbReference type="CDD" id="cd06173">
    <property type="entry name" value="MFS_MefA_like"/>
    <property type="match status" value="1"/>
</dbReference>
<feature type="transmembrane region" description="Helical" evidence="8">
    <location>
        <begin position="90"/>
        <end position="109"/>
    </location>
</feature>
<feature type="transmembrane region" description="Helical" evidence="8">
    <location>
        <begin position="379"/>
        <end position="400"/>
    </location>
</feature>
<organism evidence="10 11">
    <name type="scientific">Phytopseudomonas seleniipraecipitans</name>
    <dbReference type="NCBI Taxonomy" id="640205"/>
    <lineage>
        <taxon>Bacteria</taxon>
        <taxon>Pseudomonadati</taxon>
        <taxon>Pseudomonadota</taxon>
        <taxon>Gammaproteobacteria</taxon>
        <taxon>Pseudomonadales</taxon>
        <taxon>Pseudomonadaceae</taxon>
        <taxon>Phytopseudomonas</taxon>
    </lineage>
</organism>
<feature type="transmembrane region" description="Helical" evidence="8">
    <location>
        <begin position="232"/>
        <end position="253"/>
    </location>
</feature>
<evidence type="ECO:0000256" key="6">
    <source>
        <dbReference type="ARBA" id="ARBA00023136"/>
    </source>
</evidence>
<evidence type="ECO:0000313" key="11">
    <source>
        <dbReference type="Proteomes" id="UP000243378"/>
    </source>
</evidence>
<evidence type="ECO:0000256" key="1">
    <source>
        <dbReference type="ARBA" id="ARBA00004651"/>
    </source>
</evidence>
<feature type="transmembrane region" description="Helical" evidence="8">
    <location>
        <begin position="148"/>
        <end position="172"/>
    </location>
</feature>
<keyword evidence="3" id="KW-1003">Cell membrane</keyword>
<feature type="transmembrane region" description="Helical" evidence="8">
    <location>
        <begin position="353"/>
        <end position="373"/>
    </location>
</feature>
<evidence type="ECO:0000259" key="9">
    <source>
        <dbReference type="PROSITE" id="PS50850"/>
    </source>
</evidence>
<dbReference type="PANTHER" id="PTHR23513">
    <property type="entry name" value="INTEGRAL MEMBRANE EFFLUX PROTEIN-RELATED"/>
    <property type="match status" value="1"/>
</dbReference>
<feature type="transmembrane region" description="Helical" evidence="8">
    <location>
        <begin position="265"/>
        <end position="283"/>
    </location>
</feature>
<keyword evidence="5 8" id="KW-1133">Transmembrane helix</keyword>
<dbReference type="PANTHER" id="PTHR23513:SF11">
    <property type="entry name" value="STAPHYLOFERRIN A TRANSPORTER"/>
    <property type="match status" value="1"/>
</dbReference>
<evidence type="ECO:0000313" key="10">
    <source>
        <dbReference type="EMBL" id="SDE83652.1"/>
    </source>
</evidence>
<gene>
    <name evidence="10" type="ORF">SAMN05216381_0038</name>
</gene>
<evidence type="ECO:0000256" key="4">
    <source>
        <dbReference type="ARBA" id="ARBA00022692"/>
    </source>
</evidence>
<feature type="transmembrane region" description="Helical" evidence="8">
    <location>
        <begin position="57"/>
        <end position="78"/>
    </location>
</feature>
<keyword evidence="2" id="KW-0813">Transport</keyword>
<dbReference type="Proteomes" id="UP000243378">
    <property type="component" value="Unassembled WGS sequence"/>
</dbReference>
<evidence type="ECO:0000256" key="8">
    <source>
        <dbReference type="SAM" id="Phobius"/>
    </source>
</evidence>
<keyword evidence="6 8" id="KW-0472">Membrane</keyword>
<evidence type="ECO:0000256" key="7">
    <source>
        <dbReference type="SAM" id="MobiDB-lite"/>
    </source>
</evidence>
<dbReference type="SUPFAM" id="SSF103473">
    <property type="entry name" value="MFS general substrate transporter"/>
    <property type="match status" value="1"/>
</dbReference>
<comment type="subcellular location">
    <subcellularLocation>
        <location evidence="1">Cell membrane</location>
        <topology evidence="1">Multi-pass membrane protein</topology>
    </subcellularLocation>
</comment>
<feature type="compositionally biased region" description="Polar residues" evidence="7">
    <location>
        <begin position="537"/>
        <end position="551"/>
    </location>
</feature>
<dbReference type="Gene3D" id="1.20.1250.20">
    <property type="entry name" value="MFS general substrate transporter like domains"/>
    <property type="match status" value="1"/>
</dbReference>
<dbReference type="InterPro" id="IPR020846">
    <property type="entry name" value="MFS_dom"/>
</dbReference>
<dbReference type="STRING" id="640205.SAMN05216381_0038"/>
<evidence type="ECO:0000256" key="2">
    <source>
        <dbReference type="ARBA" id="ARBA00022448"/>
    </source>
</evidence>
<evidence type="ECO:0000256" key="3">
    <source>
        <dbReference type="ARBA" id="ARBA00022475"/>
    </source>
</evidence>
<feature type="transmembrane region" description="Helical" evidence="8">
    <location>
        <begin position="319"/>
        <end position="341"/>
    </location>
</feature>
<dbReference type="Pfam" id="PF05977">
    <property type="entry name" value="MFS_3"/>
    <property type="match status" value="1"/>
</dbReference>
<feature type="transmembrane region" description="Helical" evidence="8">
    <location>
        <begin position="115"/>
        <end position="136"/>
    </location>
</feature>
<accession>A0A1G7G6A4</accession>
<keyword evidence="4 8" id="KW-0812">Transmembrane</keyword>
<reference evidence="10 11" key="1">
    <citation type="submission" date="2016-10" db="EMBL/GenBank/DDBJ databases">
        <authorList>
            <person name="de Groot N.N."/>
        </authorList>
    </citation>
    <scope>NUCLEOTIDE SEQUENCE [LARGE SCALE GENOMIC DNA]</scope>
    <source>
        <strain evidence="10 11">LMG 25475</strain>
    </source>
</reference>